<reference evidence="3" key="1">
    <citation type="submission" date="2016-11" db="EMBL/GenBank/DDBJ databases">
        <authorList>
            <person name="Varghese N."/>
            <person name="Submissions S."/>
        </authorList>
    </citation>
    <scope>NUCLEOTIDE SEQUENCE [LARGE SCALE GENOMIC DNA]</scope>
    <source>
        <strain evidence="3">DSM 22212</strain>
    </source>
</reference>
<keyword evidence="1" id="KW-0472">Membrane</keyword>
<proteinExistence type="predicted"/>
<sequence>MQMLQFPCRGVVDLKIWNAFFVRQPTANQANAMQETRTSVSTTRAVLQMGLVVLLGMPVVAYLWETLNQLLSLHVNPMRLLISLPLLAVFIVWLRWLARQAQRWMEAGP</sequence>
<evidence type="ECO:0000256" key="1">
    <source>
        <dbReference type="SAM" id="Phobius"/>
    </source>
</evidence>
<evidence type="ECO:0000313" key="2">
    <source>
        <dbReference type="EMBL" id="SHK12120.1"/>
    </source>
</evidence>
<feature type="transmembrane region" description="Helical" evidence="1">
    <location>
        <begin position="45"/>
        <end position="64"/>
    </location>
</feature>
<dbReference type="STRING" id="633813.SAMN04488087_0354"/>
<accession>A0A1M6PW14</accession>
<name>A0A1M6PW14_9BACT</name>
<gene>
    <name evidence="2" type="ORF">SAMN04488087_0354</name>
</gene>
<keyword evidence="3" id="KW-1185">Reference proteome</keyword>
<keyword evidence="1" id="KW-0812">Transmembrane</keyword>
<dbReference type="AlphaFoldDB" id="A0A1M6PW14"/>
<dbReference type="EMBL" id="FRAU01000001">
    <property type="protein sequence ID" value="SHK12120.1"/>
    <property type="molecule type" value="Genomic_DNA"/>
</dbReference>
<organism evidence="2 3">
    <name type="scientific">Rhodothermus profundi</name>
    <dbReference type="NCBI Taxonomy" id="633813"/>
    <lineage>
        <taxon>Bacteria</taxon>
        <taxon>Pseudomonadati</taxon>
        <taxon>Rhodothermota</taxon>
        <taxon>Rhodothermia</taxon>
        <taxon>Rhodothermales</taxon>
        <taxon>Rhodothermaceae</taxon>
        <taxon>Rhodothermus</taxon>
    </lineage>
</organism>
<protein>
    <submittedName>
        <fullName evidence="2">Uncharacterized protein</fullName>
    </submittedName>
</protein>
<feature type="transmembrane region" description="Helical" evidence="1">
    <location>
        <begin position="80"/>
        <end position="98"/>
    </location>
</feature>
<evidence type="ECO:0000313" key="3">
    <source>
        <dbReference type="Proteomes" id="UP000185812"/>
    </source>
</evidence>
<keyword evidence="1" id="KW-1133">Transmembrane helix</keyword>
<dbReference type="Proteomes" id="UP000185812">
    <property type="component" value="Unassembled WGS sequence"/>
</dbReference>